<sequence length="174" mass="19394">MTDQVITFEDQQSWEDFGSAVYEEFRLNTMTGASSASQVPEVGPNEGIKHAMTYHNMSEKSDKVVLDILINEVALAEGESRNYDATGLDAAVRKVVALYQARARDLKCHITGQFLTEENNVEGALLRVYRNDDFPCTGHPELLLGKPIGMYHCDKCHEMQVAGTFHLPLENDNG</sequence>
<protein>
    <submittedName>
        <fullName evidence="1">Uncharacterized protein</fullName>
    </submittedName>
</protein>
<proteinExistence type="predicted"/>
<organism evidence="1 2">
    <name type="scientific">Erwinia phage pEa_SNUABM_35</name>
    <dbReference type="NCBI Taxonomy" id="2869557"/>
    <lineage>
        <taxon>Viruses</taxon>
        <taxon>Duplodnaviria</taxon>
        <taxon>Heunggongvirae</taxon>
        <taxon>Uroviricota</taxon>
        <taxon>Caudoviricetes</taxon>
        <taxon>Alexandravirus</taxon>
        <taxon>Alexandravirus SNUABM35</taxon>
    </lineage>
</organism>
<evidence type="ECO:0000313" key="2">
    <source>
        <dbReference type="Proteomes" id="UP000827806"/>
    </source>
</evidence>
<keyword evidence="2" id="KW-1185">Reference proteome</keyword>
<evidence type="ECO:0000313" key="1">
    <source>
        <dbReference type="EMBL" id="QZE60151.1"/>
    </source>
</evidence>
<reference evidence="1 2" key="1">
    <citation type="submission" date="2021-06" db="EMBL/GenBank/DDBJ databases">
        <title>Complete genome sequence of Erwinia phage pEa_SNUABM_35.</title>
        <authorList>
            <person name="Kim S.G."/>
            <person name="Park S.C."/>
        </authorList>
    </citation>
    <scope>NUCLEOTIDE SEQUENCE [LARGE SCALE GENOMIC DNA]</scope>
</reference>
<dbReference type="Proteomes" id="UP000827806">
    <property type="component" value="Segment"/>
</dbReference>
<name>A0AAE7XR73_9CAUD</name>
<accession>A0AAE7XR73</accession>
<gene>
    <name evidence="1" type="ORF">pEaSNUABM35_00234</name>
</gene>
<dbReference type="EMBL" id="MZ443788">
    <property type="protein sequence ID" value="QZE60151.1"/>
    <property type="molecule type" value="Genomic_DNA"/>
</dbReference>